<sequence>MKATAVFLALCAAHLAMCAPIAEFYPAHAVDTSGRDPKDPVTPTAWLPIGRGDKQHPVGDEHSPRSQPRLSPIGLLPSLSKHRTPKKDRQESPEMRALRLYYPGHHEDDDILELLDVDVVGPHQPGLPCHGGHRSHERNDMLIVYLAGAFMLVVVGIEAFGTILRRERAIKLEETSQPPPASISIRADAGDELGMMDEKRGV</sequence>
<evidence type="ECO:0000313" key="5">
    <source>
        <dbReference type="Proteomes" id="UP001302676"/>
    </source>
</evidence>
<feature type="chain" id="PRO_5042873134" evidence="3">
    <location>
        <begin position="19"/>
        <end position="202"/>
    </location>
</feature>
<protein>
    <submittedName>
        <fullName evidence="4">Uncharacterized protein</fullName>
    </submittedName>
</protein>
<comment type="caution">
    <text evidence="4">The sequence shown here is derived from an EMBL/GenBank/DDBJ whole genome shotgun (WGS) entry which is preliminary data.</text>
</comment>
<proteinExistence type="predicted"/>
<reference evidence="4" key="2">
    <citation type="submission" date="2023-05" db="EMBL/GenBank/DDBJ databases">
        <authorList>
            <consortium name="Lawrence Berkeley National Laboratory"/>
            <person name="Steindorff A."/>
            <person name="Hensen N."/>
            <person name="Bonometti L."/>
            <person name="Westerberg I."/>
            <person name="Brannstrom I.O."/>
            <person name="Guillou S."/>
            <person name="Cros-Aarteil S."/>
            <person name="Calhoun S."/>
            <person name="Haridas S."/>
            <person name="Kuo A."/>
            <person name="Mondo S."/>
            <person name="Pangilinan J."/>
            <person name="Riley R."/>
            <person name="Labutti K."/>
            <person name="Andreopoulos B."/>
            <person name="Lipzen A."/>
            <person name="Chen C."/>
            <person name="Yanf M."/>
            <person name="Daum C."/>
            <person name="Ng V."/>
            <person name="Clum A."/>
            <person name="Ohm R."/>
            <person name="Martin F."/>
            <person name="Silar P."/>
            <person name="Natvig D."/>
            <person name="Lalanne C."/>
            <person name="Gautier V."/>
            <person name="Ament-Velasquez S.L."/>
            <person name="Kruys A."/>
            <person name="Hutchinson M.I."/>
            <person name="Powell A.J."/>
            <person name="Barry K."/>
            <person name="Miller A.N."/>
            <person name="Grigoriev I.V."/>
            <person name="Debuchy R."/>
            <person name="Gladieux P."/>
            <person name="Thoren M.H."/>
            <person name="Johannesson H."/>
        </authorList>
    </citation>
    <scope>NUCLEOTIDE SEQUENCE</scope>
    <source>
        <strain evidence="4">CBS 141.50</strain>
    </source>
</reference>
<keyword evidence="2" id="KW-0812">Transmembrane</keyword>
<reference evidence="4" key="1">
    <citation type="journal article" date="2023" name="Mol. Phylogenet. Evol.">
        <title>Genome-scale phylogeny and comparative genomics of the fungal order Sordariales.</title>
        <authorList>
            <person name="Hensen N."/>
            <person name="Bonometti L."/>
            <person name="Westerberg I."/>
            <person name="Brannstrom I.O."/>
            <person name="Guillou S."/>
            <person name="Cros-Aarteil S."/>
            <person name="Calhoun S."/>
            <person name="Haridas S."/>
            <person name="Kuo A."/>
            <person name="Mondo S."/>
            <person name="Pangilinan J."/>
            <person name="Riley R."/>
            <person name="LaButti K."/>
            <person name="Andreopoulos B."/>
            <person name="Lipzen A."/>
            <person name="Chen C."/>
            <person name="Yan M."/>
            <person name="Daum C."/>
            <person name="Ng V."/>
            <person name="Clum A."/>
            <person name="Steindorff A."/>
            <person name="Ohm R.A."/>
            <person name="Martin F."/>
            <person name="Silar P."/>
            <person name="Natvig D.O."/>
            <person name="Lalanne C."/>
            <person name="Gautier V."/>
            <person name="Ament-Velasquez S.L."/>
            <person name="Kruys A."/>
            <person name="Hutchinson M.I."/>
            <person name="Powell A.J."/>
            <person name="Barry K."/>
            <person name="Miller A.N."/>
            <person name="Grigoriev I.V."/>
            <person name="Debuchy R."/>
            <person name="Gladieux P."/>
            <person name="Hiltunen Thoren M."/>
            <person name="Johannesson H."/>
        </authorList>
    </citation>
    <scope>NUCLEOTIDE SEQUENCE</scope>
    <source>
        <strain evidence="4">CBS 141.50</strain>
    </source>
</reference>
<evidence type="ECO:0000256" key="2">
    <source>
        <dbReference type="SAM" id="Phobius"/>
    </source>
</evidence>
<organism evidence="4 5">
    <name type="scientific">Dichotomopilus funicola</name>
    <dbReference type="NCBI Taxonomy" id="1934379"/>
    <lineage>
        <taxon>Eukaryota</taxon>
        <taxon>Fungi</taxon>
        <taxon>Dikarya</taxon>
        <taxon>Ascomycota</taxon>
        <taxon>Pezizomycotina</taxon>
        <taxon>Sordariomycetes</taxon>
        <taxon>Sordariomycetidae</taxon>
        <taxon>Sordariales</taxon>
        <taxon>Chaetomiaceae</taxon>
        <taxon>Dichotomopilus</taxon>
    </lineage>
</organism>
<dbReference type="GeneID" id="87816542"/>
<keyword evidence="2" id="KW-0472">Membrane</keyword>
<feature type="signal peptide" evidence="3">
    <location>
        <begin position="1"/>
        <end position="18"/>
    </location>
</feature>
<name>A0AAN6V6M2_9PEZI</name>
<feature type="transmembrane region" description="Helical" evidence="2">
    <location>
        <begin position="142"/>
        <end position="164"/>
    </location>
</feature>
<dbReference type="RefSeq" id="XP_062639091.1">
    <property type="nucleotide sequence ID" value="XM_062779929.1"/>
</dbReference>
<keyword evidence="2" id="KW-1133">Transmembrane helix</keyword>
<evidence type="ECO:0000256" key="1">
    <source>
        <dbReference type="SAM" id="MobiDB-lite"/>
    </source>
</evidence>
<accession>A0AAN6V6M2</accession>
<keyword evidence="3" id="KW-0732">Signal</keyword>
<keyword evidence="5" id="KW-1185">Reference proteome</keyword>
<evidence type="ECO:0000313" key="4">
    <source>
        <dbReference type="EMBL" id="KAK4145720.1"/>
    </source>
</evidence>
<dbReference type="Proteomes" id="UP001302676">
    <property type="component" value="Unassembled WGS sequence"/>
</dbReference>
<feature type="region of interest" description="Disordered" evidence="1">
    <location>
        <begin position="30"/>
        <end position="93"/>
    </location>
</feature>
<gene>
    <name evidence="4" type="ORF">C8A04DRAFT_26465</name>
</gene>
<dbReference type="EMBL" id="MU853566">
    <property type="protein sequence ID" value="KAK4145720.1"/>
    <property type="molecule type" value="Genomic_DNA"/>
</dbReference>
<dbReference type="AlphaFoldDB" id="A0AAN6V6M2"/>
<feature type="compositionally biased region" description="Basic and acidic residues" evidence="1">
    <location>
        <begin position="51"/>
        <end position="64"/>
    </location>
</feature>
<evidence type="ECO:0000256" key="3">
    <source>
        <dbReference type="SAM" id="SignalP"/>
    </source>
</evidence>